<dbReference type="Proteomes" id="UP000320653">
    <property type="component" value="Unassembled WGS sequence"/>
</dbReference>
<dbReference type="InterPro" id="IPR007711">
    <property type="entry name" value="HigB-1"/>
</dbReference>
<name>A0A561R3T2_9HYPH</name>
<dbReference type="PANTHER" id="PTHR40266">
    <property type="entry name" value="TOXIN HIGB-1"/>
    <property type="match status" value="1"/>
</dbReference>
<gene>
    <name evidence="1" type="ORF">FHW37_102917</name>
</gene>
<dbReference type="Gene3D" id="3.30.2310.20">
    <property type="entry name" value="RelE-like"/>
    <property type="match status" value="1"/>
</dbReference>
<dbReference type="EMBL" id="VIWP01000002">
    <property type="protein sequence ID" value="TWF57274.1"/>
    <property type="molecule type" value="Genomic_DNA"/>
</dbReference>
<dbReference type="Pfam" id="PF05015">
    <property type="entry name" value="HigB-like_toxin"/>
    <property type="match status" value="1"/>
</dbReference>
<proteinExistence type="predicted"/>
<dbReference type="OrthoDB" id="9801102at2"/>
<dbReference type="RefSeq" id="WP_145635678.1">
    <property type="nucleotide sequence ID" value="NZ_VIWP01000002.1"/>
</dbReference>
<keyword evidence="2" id="KW-1185">Reference proteome</keyword>
<dbReference type="PANTHER" id="PTHR40266:SF2">
    <property type="entry name" value="TOXIN HIGB-1"/>
    <property type="match status" value="1"/>
</dbReference>
<dbReference type="AlphaFoldDB" id="A0A561R3T2"/>
<dbReference type="InterPro" id="IPR035093">
    <property type="entry name" value="RelE/ParE_toxin_dom_sf"/>
</dbReference>
<evidence type="ECO:0000313" key="2">
    <source>
        <dbReference type="Proteomes" id="UP000320653"/>
    </source>
</evidence>
<accession>A0A561R3T2</accession>
<organism evidence="1 2">
    <name type="scientific">Neorhizobium alkalisoli</name>
    <dbReference type="NCBI Taxonomy" id="528178"/>
    <lineage>
        <taxon>Bacteria</taxon>
        <taxon>Pseudomonadati</taxon>
        <taxon>Pseudomonadota</taxon>
        <taxon>Alphaproteobacteria</taxon>
        <taxon>Hyphomicrobiales</taxon>
        <taxon>Rhizobiaceae</taxon>
        <taxon>Rhizobium/Agrobacterium group</taxon>
        <taxon>Neorhizobium</taxon>
    </lineage>
</organism>
<dbReference type="SUPFAM" id="SSF143011">
    <property type="entry name" value="RelE-like"/>
    <property type="match status" value="1"/>
</dbReference>
<sequence>MIRSYGNSTTELVARGKVPKGFPADLARRAVRKLTMIENAVKLNDLISPPGNHLEALKGDRDGQHSIRINDQWRVCFVWTDAGAEQVEIVDYH</sequence>
<comment type="caution">
    <text evidence="1">The sequence shown here is derived from an EMBL/GenBank/DDBJ whole genome shotgun (WGS) entry which is preliminary data.</text>
</comment>
<protein>
    <submittedName>
        <fullName evidence="1">Proteic killer suppression protein</fullName>
    </submittedName>
</protein>
<reference evidence="1 2" key="1">
    <citation type="submission" date="2019-06" db="EMBL/GenBank/DDBJ databases">
        <title>Sorghum-associated microbial communities from plants grown in Nebraska, USA.</title>
        <authorList>
            <person name="Schachtman D."/>
        </authorList>
    </citation>
    <scope>NUCLEOTIDE SEQUENCE [LARGE SCALE GENOMIC DNA]</scope>
    <source>
        <strain evidence="1 2">1225</strain>
    </source>
</reference>
<evidence type="ECO:0000313" key="1">
    <source>
        <dbReference type="EMBL" id="TWF57274.1"/>
    </source>
</evidence>